<comment type="subcellular location">
    <subcellularLocation>
        <location evidence="1">Cell membrane</location>
        <topology evidence="1">Multi-pass membrane protein</topology>
    </subcellularLocation>
</comment>
<evidence type="ECO:0000256" key="5">
    <source>
        <dbReference type="ARBA" id="ARBA00022692"/>
    </source>
</evidence>
<gene>
    <name evidence="15" type="ORF">IJ22_21960</name>
</gene>
<proteinExistence type="inferred from homology"/>
<dbReference type="Gene3D" id="1.20.1730.10">
    <property type="entry name" value="Sodium/glucose cotransporter"/>
    <property type="match status" value="1"/>
</dbReference>
<dbReference type="PANTHER" id="PTHR48086">
    <property type="entry name" value="SODIUM/PROLINE SYMPORTER-RELATED"/>
    <property type="match status" value="1"/>
</dbReference>
<evidence type="ECO:0000256" key="4">
    <source>
        <dbReference type="ARBA" id="ARBA00022475"/>
    </source>
</evidence>
<reference evidence="16" key="1">
    <citation type="submission" date="2015-12" db="EMBL/GenBank/DDBJ databases">
        <title>Complete genome sequences of two moderately thermophilic Paenibacillus species.</title>
        <authorList>
            <person name="Butler R.III."/>
            <person name="Wang J."/>
            <person name="Stark B.C."/>
            <person name="Pombert J.-F."/>
        </authorList>
    </citation>
    <scope>NUCLEOTIDE SEQUENCE [LARGE SCALE GENOMIC DNA]</scope>
    <source>
        <strain evidence="16">32O-Y</strain>
    </source>
</reference>
<sequence length="489" mass="54481">MGLAFILIFLLLMIMINRGNQGINDYSDYTTGSRSFGPFAIGLSVFSSWYVGSVFTAWAEFNVGFGFIGIYTAIYGTISIFIMYLVSEKTYIWGKKYNLITQAELMGFRYQSGMLRIMMSFLGVLFTGPWLLLEWVTQGYIFSYATGGQISPFWGMLIGVLTVMIYVSMGGMRSVIRANAVQGLFMFAAGTGLSLWLIYKFFGGIRSGMEMLARDYPDVLTYPGPGWSPPTPYWTSIIIVSGLGAFMWPWIYNKMFAAKNVRAIKQSAVIASMLGFIFWTSMVFLGIMIHSMEYPRNHPEEAYMWIASMAGPIPLALMSVLIMATSISTVSGIIQAMATAISNDIAKQIDIQISNEKALKVTRISVIIICLLSLAMAAVDFGKLVFIAILTYQGIIMFFPVVFLGLYWKRANKEGAIACMIIGTATSVYLIIFNPYFIDELGWTAGMYGIILAFGIMIIAGYLKPISPHVEQLWSDIETARRNARRSKS</sequence>
<keyword evidence="8" id="KW-0915">Sodium</keyword>
<dbReference type="KEGG" id="pnp:IJ22_21960"/>
<feature type="transmembrane region" description="Helical" evidence="14">
    <location>
        <begin position="153"/>
        <end position="172"/>
    </location>
</feature>
<dbReference type="PROSITE" id="PS50283">
    <property type="entry name" value="NA_SOLUT_SYMP_3"/>
    <property type="match status" value="1"/>
</dbReference>
<reference evidence="15 16" key="2">
    <citation type="journal article" date="2016" name="Genome Announc.">
        <title>Complete Genome Sequences of Two Interactive Moderate Thermophiles, Paenibacillus napthalenovorans 32O-Y and Paenibacillus sp. 32O-W.</title>
        <authorList>
            <person name="Butler R.R.III."/>
            <person name="Wang J."/>
            <person name="Stark B.C."/>
            <person name="Pombert J.F."/>
        </authorList>
    </citation>
    <scope>NUCLEOTIDE SEQUENCE [LARGE SCALE GENOMIC DNA]</scope>
    <source>
        <strain evidence="15 16">32O-Y</strain>
    </source>
</reference>
<comment type="similarity">
    <text evidence="2 13">Belongs to the sodium:solute symporter (SSF) (TC 2.A.21) family.</text>
</comment>
<feature type="transmembrane region" description="Helical" evidence="14">
    <location>
        <begin position="63"/>
        <end position="86"/>
    </location>
</feature>
<dbReference type="PATRIC" id="fig|162209.4.peg.2338"/>
<keyword evidence="9" id="KW-0406">Ion transport</keyword>
<evidence type="ECO:0000256" key="9">
    <source>
        <dbReference type="ARBA" id="ARBA00023065"/>
    </source>
</evidence>
<dbReference type="InterPro" id="IPR050277">
    <property type="entry name" value="Sodium:Solute_Symporter"/>
</dbReference>
<evidence type="ECO:0000256" key="7">
    <source>
        <dbReference type="ARBA" id="ARBA00022989"/>
    </source>
</evidence>
<feature type="transmembrane region" description="Helical" evidence="14">
    <location>
        <begin position="443"/>
        <end position="463"/>
    </location>
</feature>
<keyword evidence="10 14" id="KW-0472">Membrane</keyword>
<evidence type="ECO:0000256" key="1">
    <source>
        <dbReference type="ARBA" id="ARBA00004651"/>
    </source>
</evidence>
<evidence type="ECO:0000256" key="6">
    <source>
        <dbReference type="ARBA" id="ARBA00022847"/>
    </source>
</evidence>
<accession>A0A0U2WB44</accession>
<evidence type="ECO:0000313" key="15">
    <source>
        <dbReference type="EMBL" id="ALS22570.1"/>
    </source>
</evidence>
<keyword evidence="6" id="KW-0769">Symport</keyword>
<dbReference type="Proteomes" id="UP000061660">
    <property type="component" value="Chromosome"/>
</dbReference>
<comment type="catalytic activity">
    <reaction evidence="12">
        <text>L-proline(in) + Na(+)(in) = L-proline(out) + Na(+)(out)</text>
        <dbReference type="Rhea" id="RHEA:28967"/>
        <dbReference type="ChEBI" id="CHEBI:29101"/>
        <dbReference type="ChEBI" id="CHEBI:60039"/>
    </reaction>
</comment>
<feature type="transmembrane region" description="Helical" evidence="14">
    <location>
        <begin position="114"/>
        <end position="133"/>
    </location>
</feature>
<keyword evidence="16" id="KW-1185">Reference proteome</keyword>
<dbReference type="STRING" id="162209.IJ22_21960"/>
<feature type="transmembrane region" description="Helical" evidence="14">
    <location>
        <begin position="361"/>
        <end position="379"/>
    </location>
</feature>
<keyword evidence="5 14" id="KW-0812">Transmembrane</keyword>
<evidence type="ECO:0000256" key="8">
    <source>
        <dbReference type="ARBA" id="ARBA00023053"/>
    </source>
</evidence>
<dbReference type="EMBL" id="CP013652">
    <property type="protein sequence ID" value="ALS22570.1"/>
    <property type="molecule type" value="Genomic_DNA"/>
</dbReference>
<dbReference type="InterPro" id="IPR038377">
    <property type="entry name" value="Na/Glc_symporter_sf"/>
</dbReference>
<feature type="transmembrane region" description="Helical" evidence="14">
    <location>
        <begin position="233"/>
        <end position="252"/>
    </location>
</feature>
<evidence type="ECO:0000256" key="12">
    <source>
        <dbReference type="ARBA" id="ARBA00033708"/>
    </source>
</evidence>
<evidence type="ECO:0000256" key="3">
    <source>
        <dbReference type="ARBA" id="ARBA00022448"/>
    </source>
</evidence>
<feature type="transmembrane region" description="Helical" evidence="14">
    <location>
        <begin position="385"/>
        <end position="408"/>
    </location>
</feature>
<feature type="transmembrane region" description="Helical" evidence="14">
    <location>
        <begin position="415"/>
        <end position="437"/>
    </location>
</feature>
<feature type="transmembrane region" description="Helical" evidence="14">
    <location>
        <begin position="302"/>
        <end position="324"/>
    </location>
</feature>
<evidence type="ECO:0000256" key="11">
    <source>
        <dbReference type="ARBA" id="ARBA00023201"/>
    </source>
</evidence>
<dbReference type="Pfam" id="PF00474">
    <property type="entry name" value="SSF"/>
    <property type="match status" value="1"/>
</dbReference>
<dbReference type="GO" id="GO:0005886">
    <property type="term" value="C:plasma membrane"/>
    <property type="evidence" value="ECO:0007669"/>
    <property type="project" value="UniProtKB-SubCell"/>
</dbReference>
<evidence type="ECO:0000256" key="13">
    <source>
        <dbReference type="RuleBase" id="RU362091"/>
    </source>
</evidence>
<keyword evidence="11" id="KW-0739">Sodium transport</keyword>
<evidence type="ECO:0000256" key="14">
    <source>
        <dbReference type="SAM" id="Phobius"/>
    </source>
</evidence>
<dbReference type="PANTHER" id="PTHR48086:SF3">
    <property type="entry name" value="SODIUM_PROLINE SYMPORTER"/>
    <property type="match status" value="1"/>
</dbReference>
<evidence type="ECO:0000256" key="2">
    <source>
        <dbReference type="ARBA" id="ARBA00006434"/>
    </source>
</evidence>
<keyword evidence="4" id="KW-1003">Cell membrane</keyword>
<keyword evidence="3" id="KW-0813">Transport</keyword>
<dbReference type="CDD" id="cd10322">
    <property type="entry name" value="SLC5sbd"/>
    <property type="match status" value="1"/>
</dbReference>
<dbReference type="InterPro" id="IPR001734">
    <property type="entry name" value="Na/solute_symporter"/>
</dbReference>
<dbReference type="AlphaFoldDB" id="A0A0U2WB44"/>
<evidence type="ECO:0000256" key="10">
    <source>
        <dbReference type="ARBA" id="ARBA00023136"/>
    </source>
</evidence>
<organism evidence="15 16">
    <name type="scientific">Paenibacillus naphthalenovorans</name>
    <dbReference type="NCBI Taxonomy" id="162209"/>
    <lineage>
        <taxon>Bacteria</taxon>
        <taxon>Bacillati</taxon>
        <taxon>Bacillota</taxon>
        <taxon>Bacilli</taxon>
        <taxon>Bacillales</taxon>
        <taxon>Paenibacillaceae</taxon>
        <taxon>Paenibacillus</taxon>
    </lineage>
</organism>
<name>A0A0U2WB44_9BACL</name>
<dbReference type="GO" id="GO:0015293">
    <property type="term" value="F:symporter activity"/>
    <property type="evidence" value="ECO:0007669"/>
    <property type="project" value="UniProtKB-KW"/>
</dbReference>
<keyword evidence="7 14" id="KW-1133">Transmembrane helix</keyword>
<feature type="transmembrane region" description="Helical" evidence="14">
    <location>
        <begin position="268"/>
        <end position="290"/>
    </location>
</feature>
<feature type="transmembrane region" description="Helical" evidence="14">
    <location>
        <begin position="184"/>
        <end position="202"/>
    </location>
</feature>
<evidence type="ECO:0000313" key="16">
    <source>
        <dbReference type="Proteomes" id="UP000061660"/>
    </source>
</evidence>
<protein>
    <submittedName>
        <fullName evidence="15">Sodium/panthothenate symporter</fullName>
    </submittedName>
</protein>
<dbReference type="GO" id="GO:0006814">
    <property type="term" value="P:sodium ion transport"/>
    <property type="evidence" value="ECO:0007669"/>
    <property type="project" value="UniProtKB-KW"/>
</dbReference>